<accession>A0A024V6G5</accession>
<gene>
    <name evidence="3" type="ORF">PFFVO_03285</name>
</gene>
<dbReference type="OrthoDB" id="373931at2759"/>
<dbReference type="SMR" id="A0A024V6G5"/>
<dbReference type="EMBL" id="KI925115">
    <property type="protein sequence ID" value="ETW17790.1"/>
    <property type="molecule type" value="Genomic_DNA"/>
</dbReference>
<dbReference type="InterPro" id="IPR036882">
    <property type="entry name" value="Alba-like_dom_sf"/>
</dbReference>
<evidence type="ECO:0000256" key="1">
    <source>
        <dbReference type="ARBA" id="ARBA00022884"/>
    </source>
</evidence>
<sequence length="96" mass="11410">MNIKPNDEQTEYSEILISIKSRDSIHKYVEECLHKLKTGNVKIIGRQYAIMKAFSILEALKEKNEHFDYIIEYNNLTATTPDRRKILEIHIYLKKK</sequence>
<evidence type="ECO:0000313" key="4">
    <source>
        <dbReference type="Proteomes" id="UP000030690"/>
    </source>
</evidence>
<evidence type="ECO:0000313" key="3">
    <source>
        <dbReference type="EMBL" id="ETW17790.1"/>
    </source>
</evidence>
<evidence type="ECO:0000259" key="2">
    <source>
        <dbReference type="Pfam" id="PF01918"/>
    </source>
</evidence>
<dbReference type="Pfam" id="PF01918">
    <property type="entry name" value="Alba"/>
    <property type="match status" value="1"/>
</dbReference>
<dbReference type="Gene3D" id="3.30.110.20">
    <property type="entry name" value="Alba-like domain"/>
    <property type="match status" value="1"/>
</dbReference>
<dbReference type="GO" id="GO:0003723">
    <property type="term" value="F:RNA binding"/>
    <property type="evidence" value="ECO:0007669"/>
    <property type="project" value="UniProtKB-KW"/>
</dbReference>
<organism evidence="3 4">
    <name type="scientific">Plasmodium falciparum Vietnam Oak-Knoll</name>
    <name type="common">FVO</name>
    <dbReference type="NCBI Taxonomy" id="1036723"/>
    <lineage>
        <taxon>Eukaryota</taxon>
        <taxon>Sar</taxon>
        <taxon>Alveolata</taxon>
        <taxon>Apicomplexa</taxon>
        <taxon>Aconoidasida</taxon>
        <taxon>Haemosporida</taxon>
        <taxon>Plasmodiidae</taxon>
        <taxon>Plasmodium</taxon>
        <taxon>Plasmodium (Laverania)</taxon>
    </lineage>
</organism>
<reference evidence="3 4" key="1">
    <citation type="submission" date="2013-02" db="EMBL/GenBank/DDBJ databases">
        <title>The Genome Annotation of Plasmodium falciparum Vietnam Oak-Knoll (FVO).</title>
        <authorList>
            <consortium name="The Broad Institute Genome Sequencing Platform"/>
            <consortium name="The Broad Institute Genome Sequencing Center for Infectious Disease"/>
            <person name="Neafsey D."/>
            <person name="Hoffman S."/>
            <person name="Volkman S."/>
            <person name="Rosenthal P."/>
            <person name="Walker B."/>
            <person name="Young S.K."/>
            <person name="Zeng Q."/>
            <person name="Gargeya S."/>
            <person name="Fitzgerald M."/>
            <person name="Haas B."/>
            <person name="Abouelleil A."/>
            <person name="Allen A.W."/>
            <person name="Alvarado L."/>
            <person name="Arachchi H.M."/>
            <person name="Berlin A.M."/>
            <person name="Chapman S.B."/>
            <person name="Gainer-Dewar J."/>
            <person name="Goldberg J."/>
            <person name="Griggs A."/>
            <person name="Gujja S."/>
            <person name="Hansen M."/>
            <person name="Howarth C."/>
            <person name="Imamovic A."/>
            <person name="Ireland A."/>
            <person name="Larimer J."/>
            <person name="McCowan C."/>
            <person name="Murphy C."/>
            <person name="Pearson M."/>
            <person name="Poon T.W."/>
            <person name="Priest M."/>
            <person name="Roberts A."/>
            <person name="Saif S."/>
            <person name="Shea T."/>
            <person name="Sisk P."/>
            <person name="Sykes S."/>
            <person name="Wortman J."/>
            <person name="Nusbaum C."/>
            <person name="Birren B."/>
        </authorList>
    </citation>
    <scope>NUCLEOTIDE SEQUENCE [LARGE SCALE GENOMIC DNA]</scope>
    <source>
        <strain evidence="4">Vietnam Oak-Knoll (FVO)</strain>
    </source>
</reference>
<protein>
    <recommendedName>
        <fullName evidence="2">DNA/RNA-binding protein Alba-like domain-containing protein</fullName>
    </recommendedName>
</protein>
<proteinExistence type="predicted"/>
<dbReference type="AlphaFoldDB" id="A0A024V6G5"/>
<dbReference type="InterPro" id="IPR002775">
    <property type="entry name" value="DNA/RNA-bd_Alba-like"/>
</dbReference>
<reference evidence="3 4" key="2">
    <citation type="submission" date="2013-02" db="EMBL/GenBank/DDBJ databases">
        <title>The Genome Sequence of Plasmodium falciparum Vietnam Oak-Knoll (FVO).</title>
        <authorList>
            <consortium name="The Broad Institute Genome Sequencing Platform"/>
            <consortium name="The Broad Institute Genome Sequencing Center for Infectious Disease"/>
            <person name="Neafsey D."/>
            <person name="Cheeseman I."/>
            <person name="Volkman S."/>
            <person name="Adams J."/>
            <person name="Walker B."/>
            <person name="Young S.K."/>
            <person name="Zeng Q."/>
            <person name="Gargeya S."/>
            <person name="Fitzgerald M."/>
            <person name="Haas B."/>
            <person name="Abouelleil A."/>
            <person name="Alvarado L."/>
            <person name="Arachchi H.M."/>
            <person name="Berlin A.M."/>
            <person name="Chapman S.B."/>
            <person name="Dewar J."/>
            <person name="Goldberg J."/>
            <person name="Griggs A."/>
            <person name="Gujja S."/>
            <person name="Hansen M."/>
            <person name="Howarth C."/>
            <person name="Imamovic A."/>
            <person name="Larimer J."/>
            <person name="McCowan C."/>
            <person name="Murphy C."/>
            <person name="Neiman D."/>
            <person name="Pearson M."/>
            <person name="Priest M."/>
            <person name="Roberts A."/>
            <person name="Saif S."/>
            <person name="Shea T."/>
            <person name="Sisk P."/>
            <person name="Sykes S."/>
            <person name="Wortman J."/>
            <person name="Nusbaum C."/>
            <person name="Birren B."/>
        </authorList>
    </citation>
    <scope>NUCLEOTIDE SEQUENCE [LARGE SCALE GENOMIC DNA]</scope>
    <source>
        <strain evidence="4">Vietnam Oak-Knoll (FVO)</strain>
    </source>
</reference>
<name>A0A024V6G5_PLAFA</name>
<feature type="domain" description="DNA/RNA-binding protein Alba-like" evidence="2">
    <location>
        <begin position="17"/>
        <end position="80"/>
    </location>
</feature>
<dbReference type="Proteomes" id="UP000030690">
    <property type="component" value="Unassembled WGS sequence"/>
</dbReference>
<keyword evidence="1" id="KW-0694">RNA-binding</keyword>